<sequence length="45" mass="5267">MMQDRPAAKTIMKNLVTISPYFITAKRVTNRNDKVNHIEIFPYVT</sequence>
<evidence type="ECO:0000313" key="1">
    <source>
        <dbReference type="EMBL" id="ADI16830.1"/>
    </source>
</evidence>
<protein>
    <submittedName>
        <fullName evidence="1">Uncharacterized protein</fullName>
    </submittedName>
</protein>
<accession>E0XQY9</accession>
<reference evidence="1" key="1">
    <citation type="journal article" date="2011" name="Environ. Microbiol.">
        <title>Time-series analyses of Monterey Bay coastal microbial picoplankton using a 'genome proxy' microarray.</title>
        <authorList>
            <person name="Rich V.I."/>
            <person name="Pham V.D."/>
            <person name="Eppley J."/>
            <person name="Shi Y."/>
            <person name="DeLong E.F."/>
        </authorList>
    </citation>
    <scope>NUCLEOTIDE SEQUENCE</scope>
</reference>
<dbReference type="EMBL" id="GU474848">
    <property type="protein sequence ID" value="ADI16830.1"/>
    <property type="molecule type" value="Genomic_DNA"/>
</dbReference>
<dbReference type="AlphaFoldDB" id="E0XQY9"/>
<organism evidence="1">
    <name type="scientific">uncultured alpha proteobacterium HF0010_13E22</name>
    <dbReference type="NCBI Taxonomy" id="710801"/>
    <lineage>
        <taxon>Bacteria</taxon>
        <taxon>Pseudomonadati</taxon>
        <taxon>Pseudomonadota</taxon>
        <taxon>Alphaproteobacteria</taxon>
        <taxon>environmental samples</taxon>
    </lineage>
</organism>
<name>E0XQY9_9PROT</name>
<proteinExistence type="predicted"/>